<dbReference type="Proteomes" id="UP000001399">
    <property type="component" value="Chromosome"/>
</dbReference>
<evidence type="ECO:0000256" key="3">
    <source>
        <dbReference type="ARBA" id="ARBA00022670"/>
    </source>
</evidence>
<keyword evidence="9" id="KW-0961">Cell wall biogenesis/degradation</keyword>
<dbReference type="GO" id="GO:0071555">
    <property type="term" value="P:cell wall organization"/>
    <property type="evidence" value="ECO:0007669"/>
    <property type="project" value="UniProtKB-KW"/>
</dbReference>
<organism evidence="13 14">
    <name type="scientific">Rhodomicrobium vannielii (strain ATCC 17100 / DSM 162 / LMG 4299 / NCIMB 10020 / ATH 3.1.1)</name>
    <dbReference type="NCBI Taxonomy" id="648757"/>
    <lineage>
        <taxon>Bacteria</taxon>
        <taxon>Pseudomonadati</taxon>
        <taxon>Pseudomonadota</taxon>
        <taxon>Alphaproteobacteria</taxon>
        <taxon>Hyphomicrobiales</taxon>
        <taxon>Hyphomicrobiaceae</taxon>
        <taxon>Rhodomicrobium</taxon>
    </lineage>
</organism>
<evidence type="ECO:0000256" key="4">
    <source>
        <dbReference type="ARBA" id="ARBA00022723"/>
    </source>
</evidence>
<keyword evidence="7" id="KW-0862">Zinc</keyword>
<dbReference type="SUPFAM" id="SSF55166">
    <property type="entry name" value="Hedgehog/DD-peptidase"/>
    <property type="match status" value="1"/>
</dbReference>
<dbReference type="PANTHER" id="PTHR37425:SF1">
    <property type="entry name" value="OUTER MEMBRANE PROTEIN"/>
    <property type="match status" value="1"/>
</dbReference>
<feature type="chain" id="PRO_5003171837" description="Murein endopeptidase K" evidence="12">
    <location>
        <begin position="35"/>
        <end position="409"/>
    </location>
</feature>
<proteinExistence type="inferred from homology"/>
<dbReference type="KEGG" id="rva:Rvan_0064"/>
<dbReference type="CDD" id="cd14844">
    <property type="entry name" value="Zn-DD-carboxypeptidase_like"/>
    <property type="match status" value="1"/>
</dbReference>
<evidence type="ECO:0000256" key="2">
    <source>
        <dbReference type="ARBA" id="ARBA00004776"/>
    </source>
</evidence>
<evidence type="ECO:0000256" key="8">
    <source>
        <dbReference type="ARBA" id="ARBA00023049"/>
    </source>
</evidence>
<keyword evidence="5 12" id="KW-0732">Signal</keyword>
<evidence type="ECO:0000256" key="6">
    <source>
        <dbReference type="ARBA" id="ARBA00022801"/>
    </source>
</evidence>
<evidence type="ECO:0000256" key="7">
    <source>
        <dbReference type="ARBA" id="ARBA00022833"/>
    </source>
</evidence>
<dbReference type="RefSeq" id="WP_013417761.1">
    <property type="nucleotide sequence ID" value="NC_014664.1"/>
</dbReference>
<dbReference type="STRING" id="648757.Rvan_0064"/>
<accession>E3I500</accession>
<dbReference type="eggNOG" id="COG3108">
    <property type="taxonomic scope" value="Bacteria"/>
</dbReference>
<sequence length="409" mass="45386">MIVVAFGGVRGLMKAAIVSLCVAFSFLAAGVSSAEERTISMYNIHTKDKISITFKKDGRYIPEALEKLNYFMRDWRRNMTIRIDPGLIDLMWELHNELGSKEPIHLICGYRSGGTNELLRQTRGGQARNSRHITGQAADLMFPDVPLKQLRYSALVRERGGVGYYPESGLPFVHVDTGNVRHWPRITRPELAVIFPNGRSKHVPADGRPLTPQDSRFYLAQWKESGKELPWVVTHKRASNTMLASLVPNEAPLLRRASLSVPDAAPAKAEKPAPKDAERLPASIVRLPQPLAKPDSLARDPEELPQIAEEGEEQEDDIAFEPLPSDTLLSEKSLAYDIMKDVPEQAAVFQNVKLLMLSPSAITGEDFDHGLQIEAMYEAHMFKGPAIQVALRRSVARLAAADAGVTQAR</sequence>
<dbReference type="HOGENOM" id="CLU_029918_2_0_5"/>
<evidence type="ECO:0000256" key="10">
    <source>
        <dbReference type="ARBA" id="ARBA00093448"/>
    </source>
</evidence>
<comment type="cofactor">
    <cofactor evidence="1">
        <name>Zn(2+)</name>
        <dbReference type="ChEBI" id="CHEBI:29105"/>
    </cofactor>
</comment>
<keyword evidence="6" id="KW-0378">Hydrolase</keyword>
<protein>
    <recommendedName>
        <fullName evidence="11">Murein endopeptidase K</fullName>
    </recommendedName>
</protein>
<gene>
    <name evidence="13" type="ordered locus">Rvan_0064</name>
</gene>
<dbReference type="GO" id="GO:0046872">
    <property type="term" value="F:metal ion binding"/>
    <property type="evidence" value="ECO:0007669"/>
    <property type="project" value="UniProtKB-KW"/>
</dbReference>
<keyword evidence="8" id="KW-0482">Metalloprotease</keyword>
<evidence type="ECO:0000256" key="5">
    <source>
        <dbReference type="ARBA" id="ARBA00022729"/>
    </source>
</evidence>
<dbReference type="InterPro" id="IPR010275">
    <property type="entry name" value="MepK"/>
</dbReference>
<name>E3I500_RHOVT</name>
<evidence type="ECO:0000313" key="13">
    <source>
        <dbReference type="EMBL" id="ADP69354.1"/>
    </source>
</evidence>
<dbReference type="GO" id="GO:0008237">
    <property type="term" value="F:metallopeptidase activity"/>
    <property type="evidence" value="ECO:0007669"/>
    <property type="project" value="UniProtKB-KW"/>
</dbReference>
<evidence type="ECO:0000256" key="12">
    <source>
        <dbReference type="SAM" id="SignalP"/>
    </source>
</evidence>
<keyword evidence="4" id="KW-0479">Metal-binding</keyword>
<dbReference type="Pfam" id="PF05951">
    <property type="entry name" value="Peptidase_M15_2"/>
    <property type="match status" value="1"/>
</dbReference>
<evidence type="ECO:0000256" key="1">
    <source>
        <dbReference type="ARBA" id="ARBA00001947"/>
    </source>
</evidence>
<reference evidence="14" key="1">
    <citation type="journal article" date="2011" name="J. Bacteriol.">
        <title>Genome sequences of eight morphologically diverse alphaproteobacteria.</title>
        <authorList>
            <consortium name="US DOE Joint Genome Institute"/>
            <person name="Brown P.J."/>
            <person name="Kysela D.T."/>
            <person name="Buechlein A."/>
            <person name="Hemmerich C."/>
            <person name="Brun Y.V."/>
        </authorList>
    </citation>
    <scope>NUCLEOTIDE SEQUENCE [LARGE SCALE GENOMIC DNA]</scope>
    <source>
        <strain evidence="14">ATCC 17100 / ATH 3.1.1 / DSM 162 / LMG 4299</strain>
    </source>
</reference>
<dbReference type="Gene3D" id="3.30.1380.10">
    <property type="match status" value="1"/>
</dbReference>
<dbReference type="PANTHER" id="PTHR37425">
    <property type="match status" value="1"/>
</dbReference>
<dbReference type="InterPro" id="IPR009045">
    <property type="entry name" value="Zn_M74/Hedgehog-like"/>
</dbReference>
<dbReference type="AlphaFoldDB" id="E3I500"/>
<evidence type="ECO:0000256" key="9">
    <source>
        <dbReference type="ARBA" id="ARBA00023316"/>
    </source>
</evidence>
<evidence type="ECO:0000256" key="11">
    <source>
        <dbReference type="ARBA" id="ARBA00093666"/>
    </source>
</evidence>
<feature type="signal peptide" evidence="12">
    <location>
        <begin position="1"/>
        <end position="34"/>
    </location>
</feature>
<dbReference type="GO" id="GO:0006508">
    <property type="term" value="P:proteolysis"/>
    <property type="evidence" value="ECO:0007669"/>
    <property type="project" value="UniProtKB-KW"/>
</dbReference>
<comment type="pathway">
    <text evidence="2">Cell wall biogenesis; cell wall polysaccharide biosynthesis.</text>
</comment>
<keyword evidence="14" id="KW-1185">Reference proteome</keyword>
<evidence type="ECO:0000313" key="14">
    <source>
        <dbReference type="Proteomes" id="UP000001399"/>
    </source>
</evidence>
<dbReference type="EMBL" id="CP002292">
    <property type="protein sequence ID" value="ADP69354.1"/>
    <property type="molecule type" value="Genomic_DNA"/>
</dbReference>
<keyword evidence="3" id="KW-0645">Protease</keyword>
<comment type="similarity">
    <text evidence="10">Belongs to the peptidase M15 family.</text>
</comment>